<proteinExistence type="inferred from homology"/>
<keyword evidence="5" id="KW-0255">Endonuclease</keyword>
<evidence type="ECO:0000256" key="2">
    <source>
        <dbReference type="ARBA" id="ARBA00022747"/>
    </source>
</evidence>
<reference evidence="5 6" key="1">
    <citation type="submission" date="2020-01" db="EMBL/GenBank/DDBJ databases">
        <title>Muriicola jejuensis KCTC 22299.</title>
        <authorList>
            <person name="Wang G."/>
        </authorList>
    </citation>
    <scope>NUCLEOTIDE SEQUENCE [LARGE SCALE GENOMIC DNA]</scope>
    <source>
        <strain evidence="5 6">KCTC 22299</strain>
    </source>
</reference>
<dbReference type="InterPro" id="IPR000055">
    <property type="entry name" value="Restrct_endonuc_typeI_TRD"/>
</dbReference>
<dbReference type="CDD" id="cd17256">
    <property type="entry name" value="RMtype1_S_EcoJA65PI-TRD1-CR1_like"/>
    <property type="match status" value="1"/>
</dbReference>
<evidence type="ECO:0000313" key="5">
    <source>
        <dbReference type="EMBL" id="NER09985.1"/>
    </source>
</evidence>
<evidence type="ECO:0000259" key="4">
    <source>
        <dbReference type="Pfam" id="PF01420"/>
    </source>
</evidence>
<dbReference type="InterPro" id="IPR044946">
    <property type="entry name" value="Restrct_endonuc_typeI_TRD_sf"/>
</dbReference>
<dbReference type="PANTHER" id="PTHR30408">
    <property type="entry name" value="TYPE-1 RESTRICTION ENZYME ECOKI SPECIFICITY PROTEIN"/>
    <property type="match status" value="1"/>
</dbReference>
<keyword evidence="5" id="KW-0540">Nuclease</keyword>
<evidence type="ECO:0000256" key="1">
    <source>
        <dbReference type="ARBA" id="ARBA00010923"/>
    </source>
</evidence>
<sequence>MQSVKVNPALRFPEFNSSWNEVKLKDVSTKIGSGKTPLGGETVYTDAGIPFIRSQNVVDGSLKLDGTYITHEVHQEMKSSKVYSKDVLLNITGASIGRSCVVPEEFEEGNVNQHVCIIRLKSYESKFIQSFLSSWRGQKLIYQGQTGSGREGINFDSIGRFKIKVPEIEEQQKIASFLSAVDKKIQLLEQKKAFLEEYKKGVMQKLFSREIRFKPEGGGEFPEWEEIRLGQVLSEVKRKSKTNNQHRVISSTTTGLYYQDEYFTRDISSSDNTGYKILEKNQLVFSPQNIWMGNINVNTQFDIGIVSPSYKIYDFKKGYNPLYFNDFLKTPIMQHEYMISSEQGASVVRRNLNIDLFNSIRIKVPSETEQNIIANFLSTLDKKIEFQISQIERTKQFKKGLLQQMFV</sequence>
<dbReference type="Gene3D" id="1.10.287.1120">
    <property type="entry name" value="Bipartite methylase S protein"/>
    <property type="match status" value="1"/>
</dbReference>
<evidence type="ECO:0000256" key="3">
    <source>
        <dbReference type="ARBA" id="ARBA00023125"/>
    </source>
</evidence>
<feature type="domain" description="Type I restriction modification DNA specificity" evidence="4">
    <location>
        <begin position="17"/>
        <end position="196"/>
    </location>
</feature>
<dbReference type="GO" id="GO:0003677">
    <property type="term" value="F:DNA binding"/>
    <property type="evidence" value="ECO:0007669"/>
    <property type="project" value="UniProtKB-KW"/>
</dbReference>
<dbReference type="GO" id="GO:0004519">
    <property type="term" value="F:endonuclease activity"/>
    <property type="evidence" value="ECO:0007669"/>
    <property type="project" value="UniProtKB-KW"/>
</dbReference>
<dbReference type="Proteomes" id="UP000468443">
    <property type="component" value="Unassembled WGS sequence"/>
</dbReference>
<name>A0A6P0U9T3_9FLAO</name>
<dbReference type="InterPro" id="IPR052021">
    <property type="entry name" value="Type-I_RS_S_subunit"/>
</dbReference>
<dbReference type="PANTHER" id="PTHR30408:SF12">
    <property type="entry name" value="TYPE I RESTRICTION ENZYME MJAVIII SPECIFICITY SUBUNIT"/>
    <property type="match status" value="1"/>
</dbReference>
<keyword evidence="6" id="KW-1185">Reference proteome</keyword>
<comment type="caution">
    <text evidence="5">The sequence shown here is derived from an EMBL/GenBank/DDBJ whole genome shotgun (WGS) entry which is preliminary data.</text>
</comment>
<evidence type="ECO:0000313" key="6">
    <source>
        <dbReference type="Proteomes" id="UP000468443"/>
    </source>
</evidence>
<dbReference type="Gene3D" id="3.90.220.20">
    <property type="entry name" value="DNA methylase specificity domains"/>
    <property type="match status" value="2"/>
</dbReference>
<organism evidence="5 6">
    <name type="scientific">Muriicola jejuensis</name>
    <dbReference type="NCBI Taxonomy" id="504488"/>
    <lineage>
        <taxon>Bacteria</taxon>
        <taxon>Pseudomonadati</taxon>
        <taxon>Bacteroidota</taxon>
        <taxon>Flavobacteriia</taxon>
        <taxon>Flavobacteriales</taxon>
        <taxon>Flavobacteriaceae</taxon>
        <taxon>Muriicola</taxon>
    </lineage>
</organism>
<protein>
    <submittedName>
        <fullName evidence="5">Restriction endonuclease subunit S</fullName>
    </submittedName>
</protein>
<dbReference type="EMBL" id="JAABOP010000001">
    <property type="protein sequence ID" value="NER09985.1"/>
    <property type="molecule type" value="Genomic_DNA"/>
</dbReference>
<keyword evidence="5" id="KW-0378">Hydrolase</keyword>
<accession>A0A6P0U9T3</accession>
<keyword evidence="2" id="KW-0680">Restriction system</keyword>
<gene>
    <name evidence="5" type="ORF">GWK09_05625</name>
</gene>
<comment type="similarity">
    <text evidence="1">Belongs to the type-I restriction system S methylase family.</text>
</comment>
<dbReference type="SUPFAM" id="SSF116734">
    <property type="entry name" value="DNA methylase specificity domain"/>
    <property type="match status" value="2"/>
</dbReference>
<keyword evidence="3" id="KW-0238">DNA-binding</keyword>
<dbReference type="GO" id="GO:0009307">
    <property type="term" value="P:DNA restriction-modification system"/>
    <property type="evidence" value="ECO:0007669"/>
    <property type="project" value="UniProtKB-KW"/>
</dbReference>
<dbReference type="RefSeq" id="WP_163692010.1">
    <property type="nucleotide sequence ID" value="NZ_FXTW01000001.1"/>
</dbReference>
<dbReference type="Pfam" id="PF01420">
    <property type="entry name" value="Methylase_S"/>
    <property type="match status" value="1"/>
</dbReference>
<dbReference type="AlphaFoldDB" id="A0A6P0U9T3"/>